<comment type="caution">
    <text evidence="1">The sequence shown here is derived from an EMBL/GenBank/DDBJ whole genome shotgun (WGS) entry which is preliminary data.</text>
</comment>
<evidence type="ECO:0000313" key="4">
    <source>
        <dbReference type="Proteomes" id="UP000549695"/>
    </source>
</evidence>
<proteinExistence type="predicted"/>
<protein>
    <submittedName>
        <fullName evidence="1">Uncharacterized protein</fullName>
    </submittedName>
</protein>
<dbReference type="AlphaFoldDB" id="A0A852WDR1"/>
<dbReference type="EMBL" id="JACCCZ010000001">
    <property type="protein sequence ID" value="NYG04415.1"/>
    <property type="molecule type" value="Genomic_DNA"/>
</dbReference>
<name>A0A852WDR1_PSEA5</name>
<dbReference type="Proteomes" id="UP000549695">
    <property type="component" value="Unassembled WGS sequence"/>
</dbReference>
<gene>
    <name evidence="2" type="ORF">ATL51_1737</name>
    <name evidence="1" type="ORF">HDA37_004700</name>
</gene>
<keyword evidence="4" id="KW-1185">Reference proteome</keyword>
<dbReference type="Proteomes" id="UP000232453">
    <property type="component" value="Unassembled WGS sequence"/>
</dbReference>
<dbReference type="RefSeq" id="WP_062396425.1">
    <property type="nucleotide sequence ID" value="NZ_BAAAJZ010000006.1"/>
</dbReference>
<dbReference type="EMBL" id="PHUJ01000003">
    <property type="protein sequence ID" value="PKB30084.1"/>
    <property type="molecule type" value="Genomic_DNA"/>
</dbReference>
<organism evidence="1 4">
    <name type="scientific">Pseudonocardia alni</name>
    <name type="common">Amycolata alni</name>
    <dbReference type="NCBI Taxonomy" id="33907"/>
    <lineage>
        <taxon>Bacteria</taxon>
        <taxon>Bacillati</taxon>
        <taxon>Actinomycetota</taxon>
        <taxon>Actinomycetes</taxon>
        <taxon>Pseudonocardiales</taxon>
        <taxon>Pseudonocardiaceae</taxon>
        <taxon>Pseudonocardia</taxon>
    </lineage>
</organism>
<reference evidence="1 4" key="1">
    <citation type="submission" date="2020-07" db="EMBL/GenBank/DDBJ databases">
        <title>Sequencing the genomes of 1000 actinobacteria strains.</title>
        <authorList>
            <person name="Klenk H.-P."/>
        </authorList>
    </citation>
    <scope>NUCLEOTIDE SEQUENCE [LARGE SCALE GENOMIC DNA]</scope>
    <source>
        <strain evidence="2 3">DSM 44104</strain>
        <strain evidence="1 4">DSM 44749</strain>
    </source>
</reference>
<evidence type="ECO:0000313" key="3">
    <source>
        <dbReference type="Proteomes" id="UP000232453"/>
    </source>
</evidence>
<evidence type="ECO:0000313" key="1">
    <source>
        <dbReference type="EMBL" id="NYG04415.1"/>
    </source>
</evidence>
<accession>A0AA44ZNU5</accession>
<accession>A0A852WDR1</accession>
<evidence type="ECO:0000313" key="2">
    <source>
        <dbReference type="EMBL" id="PKB30084.1"/>
    </source>
</evidence>
<dbReference type="GeneID" id="98054369"/>
<sequence length="91" mass="10021">MPATTRAVLSLAEIAVFAPLVIARRTARMLTSGFPPPAREVREFHRMWAEKVDGFSRAAVVLVTSKPGPETLGRALEPIRTRVRANARRLG</sequence>